<comment type="caution">
    <text evidence="1">The sequence shown here is derived from an EMBL/GenBank/DDBJ whole genome shotgun (WGS) entry which is preliminary data.</text>
</comment>
<evidence type="ECO:0000313" key="1">
    <source>
        <dbReference type="EMBL" id="TYB82823.1"/>
    </source>
</evidence>
<dbReference type="Proteomes" id="UP000322080">
    <property type="component" value="Unassembled WGS sequence"/>
</dbReference>
<dbReference type="RefSeq" id="WP_148375914.1">
    <property type="nucleotide sequence ID" value="NZ_VSIY01000003.1"/>
</dbReference>
<name>A0A5D0RMX1_9RHOB</name>
<keyword evidence="2" id="KW-1185">Reference proteome</keyword>
<dbReference type="Gene3D" id="3.40.50.300">
    <property type="entry name" value="P-loop containing nucleotide triphosphate hydrolases"/>
    <property type="match status" value="1"/>
</dbReference>
<sequence>MIISHEHKFIFLKPTKVAGSSVELFLSDLCGPDDVITPVYGIVFGDDDEIQCKRLGIRGPQNYREKLRNLGLHEWLLALEVRLGLRHPHAVRKLFSFSDHQIAETVRERVGARIFESYEIISILRDPFTFAVSRYNYDMAVRRKTPEELSFADFVMNNPQALVQNKKITAIDGRVIVDTWLRFDRLDEDLQRWLAGRGLHSRFRIGDIRLKDSRKLPHKVAFEDCYRGNQDAIDLISLLWKPEIAAHGFDIPPST</sequence>
<protein>
    <recommendedName>
        <fullName evidence="3">Sulfotransferase family protein</fullName>
    </recommendedName>
</protein>
<dbReference type="EMBL" id="VSIY01000003">
    <property type="protein sequence ID" value="TYB82823.1"/>
    <property type="molecule type" value="Genomic_DNA"/>
</dbReference>
<proteinExistence type="predicted"/>
<accession>A0A5D0RMX1</accession>
<evidence type="ECO:0000313" key="2">
    <source>
        <dbReference type="Proteomes" id="UP000322080"/>
    </source>
</evidence>
<evidence type="ECO:0008006" key="3">
    <source>
        <dbReference type="Google" id="ProtNLM"/>
    </source>
</evidence>
<organism evidence="1 2">
    <name type="scientific">Maritimibacter fusiformis</name>
    <dbReference type="NCBI Taxonomy" id="2603819"/>
    <lineage>
        <taxon>Bacteria</taxon>
        <taxon>Pseudomonadati</taxon>
        <taxon>Pseudomonadota</taxon>
        <taxon>Alphaproteobacteria</taxon>
        <taxon>Rhodobacterales</taxon>
        <taxon>Roseobacteraceae</taxon>
        <taxon>Maritimibacter</taxon>
    </lineage>
</organism>
<dbReference type="AlphaFoldDB" id="A0A5D0RMX1"/>
<dbReference type="InterPro" id="IPR027417">
    <property type="entry name" value="P-loop_NTPase"/>
</dbReference>
<reference evidence="1 2" key="1">
    <citation type="submission" date="2019-08" db="EMBL/GenBank/DDBJ databases">
        <title>Identification of a novel species of the genus Boseongicola.</title>
        <authorList>
            <person name="Zhang X.-Q."/>
        </authorList>
    </citation>
    <scope>NUCLEOTIDE SEQUENCE [LARGE SCALE GENOMIC DNA]</scope>
    <source>
        <strain evidence="1 2">HY14</strain>
    </source>
</reference>
<gene>
    <name evidence="1" type="ORF">FVF75_01145</name>
</gene>